<name>A0A1R1BHJ0_PAEAM</name>
<accession>A0A1R1BHJ0</accession>
<comment type="caution">
    <text evidence="2">The sequence shown here is derived from an EMBL/GenBank/DDBJ whole genome shotgun (WGS) entry which is preliminary data.</text>
</comment>
<gene>
    <name evidence="2" type="ORF">BK131_27225</name>
</gene>
<evidence type="ECO:0000313" key="3">
    <source>
        <dbReference type="Proteomes" id="UP000187134"/>
    </source>
</evidence>
<feature type="transmembrane region" description="Helical" evidence="1">
    <location>
        <begin position="39"/>
        <end position="60"/>
    </location>
</feature>
<organism evidence="2 3">
    <name type="scientific">Paenibacillus amylolyticus</name>
    <dbReference type="NCBI Taxonomy" id="1451"/>
    <lineage>
        <taxon>Bacteria</taxon>
        <taxon>Bacillati</taxon>
        <taxon>Bacillota</taxon>
        <taxon>Bacilli</taxon>
        <taxon>Bacillales</taxon>
        <taxon>Paenibacillaceae</taxon>
        <taxon>Paenibacillus</taxon>
    </lineage>
</organism>
<keyword evidence="1" id="KW-0472">Membrane</keyword>
<keyword evidence="1" id="KW-1133">Transmembrane helix</keyword>
<sequence length="70" mass="8287">MLKIINFLLFLLIIWVVILYPFRLAWFEGLKQIPADLHGIYLLFLFFGYLICSSGMGLIVGKMFFKRKKQ</sequence>
<keyword evidence="1" id="KW-0812">Transmembrane</keyword>
<protein>
    <submittedName>
        <fullName evidence="2">Uncharacterized protein</fullName>
    </submittedName>
</protein>
<dbReference type="Proteomes" id="UP000187134">
    <property type="component" value="Unassembled WGS sequence"/>
</dbReference>
<reference evidence="2 3" key="1">
    <citation type="submission" date="2016-11" db="EMBL/GenBank/DDBJ databases">
        <title>Paenibacillus species isolates.</title>
        <authorList>
            <person name="Beno S.M."/>
        </authorList>
    </citation>
    <scope>NUCLEOTIDE SEQUENCE [LARGE SCALE GENOMIC DNA]</scope>
    <source>
        <strain evidence="2 3">FSL H8-0246</strain>
    </source>
</reference>
<dbReference type="AlphaFoldDB" id="A0A1R1BHJ0"/>
<dbReference type="EMBL" id="MRTJ01000020">
    <property type="protein sequence ID" value="OMF07232.1"/>
    <property type="molecule type" value="Genomic_DNA"/>
</dbReference>
<evidence type="ECO:0000313" key="2">
    <source>
        <dbReference type="EMBL" id="OMF07232.1"/>
    </source>
</evidence>
<feature type="transmembrane region" description="Helical" evidence="1">
    <location>
        <begin position="7"/>
        <end position="27"/>
    </location>
</feature>
<proteinExistence type="predicted"/>
<evidence type="ECO:0000256" key="1">
    <source>
        <dbReference type="SAM" id="Phobius"/>
    </source>
</evidence>